<dbReference type="Pfam" id="PF12296">
    <property type="entry name" value="HsbA"/>
    <property type="match status" value="1"/>
</dbReference>
<reference evidence="2" key="2">
    <citation type="journal article" date="2023" name="IMA Fungus">
        <title>Comparative genomic study of the Penicillium genus elucidates a diverse pangenome and 15 lateral gene transfer events.</title>
        <authorList>
            <person name="Petersen C."/>
            <person name="Sorensen T."/>
            <person name="Nielsen M.R."/>
            <person name="Sondergaard T.E."/>
            <person name="Sorensen J.L."/>
            <person name="Fitzpatrick D.A."/>
            <person name="Frisvad J.C."/>
            <person name="Nielsen K.L."/>
        </authorList>
    </citation>
    <scope>NUCLEOTIDE SEQUENCE</scope>
    <source>
        <strain evidence="2">IBT 30761</strain>
    </source>
</reference>
<dbReference type="EMBL" id="JAPQKI010000010">
    <property type="protein sequence ID" value="KAJ5085935.1"/>
    <property type="molecule type" value="Genomic_DNA"/>
</dbReference>
<sequence>MVAAKLLFVSLFALGQGVMGLAAAATVMSWIKVGKETASKIDSLNSSDSDKLEEAVNSLSQIVFSSLLDGFVAKKSVFQKAVLGRSADGLVEKDLRDLKDATDGFGNAIISIISSDFKKDAPHIVEDLDNHFDHAIKAFSS</sequence>
<dbReference type="Proteomes" id="UP001149074">
    <property type="component" value="Unassembled WGS sequence"/>
</dbReference>
<dbReference type="GO" id="GO:0005576">
    <property type="term" value="C:extracellular region"/>
    <property type="evidence" value="ECO:0007669"/>
    <property type="project" value="TreeGrafter"/>
</dbReference>
<dbReference type="GeneID" id="81362176"/>
<comment type="caution">
    <text evidence="2">The sequence shown here is derived from an EMBL/GenBank/DDBJ whole genome shotgun (WGS) entry which is preliminary data.</text>
</comment>
<evidence type="ECO:0000313" key="2">
    <source>
        <dbReference type="EMBL" id="KAJ5085935.1"/>
    </source>
</evidence>
<protein>
    <submittedName>
        <fullName evidence="2">Uncharacterized protein</fullName>
    </submittedName>
</protein>
<keyword evidence="3" id="KW-1185">Reference proteome</keyword>
<dbReference type="AlphaFoldDB" id="A0A9W9JYA9"/>
<dbReference type="OrthoDB" id="3485059at2759"/>
<feature type="signal peptide" evidence="1">
    <location>
        <begin position="1"/>
        <end position="17"/>
    </location>
</feature>
<feature type="chain" id="PRO_5040751309" evidence="1">
    <location>
        <begin position="18"/>
        <end position="141"/>
    </location>
</feature>
<dbReference type="RefSeq" id="XP_056470613.1">
    <property type="nucleotide sequence ID" value="XM_056623197.1"/>
</dbReference>
<keyword evidence="1" id="KW-0732">Signal</keyword>
<dbReference type="Gene3D" id="1.20.1280.140">
    <property type="match status" value="1"/>
</dbReference>
<dbReference type="PANTHER" id="PTHR38123">
    <property type="entry name" value="CELL WALL SERINE-THREONINE-RICH GALACTOMANNOPROTEIN MP1 (AFU_ORTHOLOGUE AFUA_4G03240)"/>
    <property type="match status" value="1"/>
</dbReference>
<evidence type="ECO:0000313" key="3">
    <source>
        <dbReference type="Proteomes" id="UP001149074"/>
    </source>
</evidence>
<reference evidence="2" key="1">
    <citation type="submission" date="2022-11" db="EMBL/GenBank/DDBJ databases">
        <authorList>
            <person name="Petersen C."/>
        </authorList>
    </citation>
    <scope>NUCLEOTIDE SEQUENCE</scope>
    <source>
        <strain evidence="2">IBT 30761</strain>
    </source>
</reference>
<gene>
    <name evidence="2" type="ORF">N7532_010706</name>
</gene>
<organism evidence="2 3">
    <name type="scientific">Penicillium argentinense</name>
    <dbReference type="NCBI Taxonomy" id="1131581"/>
    <lineage>
        <taxon>Eukaryota</taxon>
        <taxon>Fungi</taxon>
        <taxon>Dikarya</taxon>
        <taxon>Ascomycota</taxon>
        <taxon>Pezizomycotina</taxon>
        <taxon>Eurotiomycetes</taxon>
        <taxon>Eurotiomycetidae</taxon>
        <taxon>Eurotiales</taxon>
        <taxon>Aspergillaceae</taxon>
        <taxon>Penicillium</taxon>
    </lineage>
</organism>
<evidence type="ECO:0000256" key="1">
    <source>
        <dbReference type="SAM" id="SignalP"/>
    </source>
</evidence>
<name>A0A9W9JYA9_9EURO</name>
<proteinExistence type="predicted"/>
<accession>A0A9W9JYA9</accession>
<dbReference type="InterPro" id="IPR021054">
    <property type="entry name" value="Cell_wall_mannoprotein_1"/>
</dbReference>
<dbReference type="PANTHER" id="PTHR38123:SF6">
    <property type="entry name" value="CELL WALL SERINE-THREONINE-RICH GALACTOMANNOPROTEIN MP1 (AFU_ORTHOLOGUE AFUA_4G03240)"/>
    <property type="match status" value="1"/>
</dbReference>